<comment type="caution">
    <text evidence="2">The sequence shown here is derived from an EMBL/GenBank/DDBJ whole genome shotgun (WGS) entry which is preliminary data.</text>
</comment>
<evidence type="ECO:0000313" key="2">
    <source>
        <dbReference type="EMBL" id="KAK9806038.1"/>
    </source>
</evidence>
<accession>A0AAW1PC87</accession>
<gene>
    <name evidence="2" type="ORF">WJX73_007896</name>
</gene>
<dbReference type="Gene3D" id="1.20.1280.50">
    <property type="match status" value="1"/>
</dbReference>
<evidence type="ECO:0000259" key="1">
    <source>
        <dbReference type="PROSITE" id="PS50181"/>
    </source>
</evidence>
<evidence type="ECO:0000313" key="3">
    <source>
        <dbReference type="Proteomes" id="UP001465755"/>
    </source>
</evidence>
<dbReference type="InterPro" id="IPR001810">
    <property type="entry name" value="F-box_dom"/>
</dbReference>
<reference evidence="2 3" key="1">
    <citation type="journal article" date="2024" name="Nat. Commun.">
        <title>Phylogenomics reveals the evolutionary origins of lichenization in chlorophyte algae.</title>
        <authorList>
            <person name="Puginier C."/>
            <person name="Libourel C."/>
            <person name="Otte J."/>
            <person name="Skaloud P."/>
            <person name="Haon M."/>
            <person name="Grisel S."/>
            <person name="Petersen M."/>
            <person name="Berrin J.G."/>
            <person name="Delaux P.M."/>
            <person name="Dal Grande F."/>
            <person name="Keller J."/>
        </authorList>
    </citation>
    <scope>NUCLEOTIDE SEQUENCE [LARGE SCALE GENOMIC DNA]</scope>
    <source>
        <strain evidence="2 3">SAG 2036</strain>
    </source>
</reference>
<dbReference type="InterPro" id="IPR036047">
    <property type="entry name" value="F-box-like_dom_sf"/>
</dbReference>
<sequence length="209" mass="23617">MQRPPGSSRRPQWPALPAELLSKIFQRLGLYDKIAAQSCCRDWGQVLKHPQVPDLWGDIEIALDTLPLVLMEELDLGDGTYSHRCLPTSQWIWHRSARDGISTLKLVTEQCSICDEGADCCEEHACRHKPRIETLLAVLLAPLLQRPIKLHVELLCSQPAWPVLRSPMIQQLLANNLVTLHLEAESNASINHCTRSTCNPWRSCRTFAS</sequence>
<dbReference type="EMBL" id="JALJOQ010000039">
    <property type="protein sequence ID" value="KAK9806038.1"/>
    <property type="molecule type" value="Genomic_DNA"/>
</dbReference>
<organism evidence="2 3">
    <name type="scientific">Symbiochloris irregularis</name>
    <dbReference type="NCBI Taxonomy" id="706552"/>
    <lineage>
        <taxon>Eukaryota</taxon>
        <taxon>Viridiplantae</taxon>
        <taxon>Chlorophyta</taxon>
        <taxon>core chlorophytes</taxon>
        <taxon>Trebouxiophyceae</taxon>
        <taxon>Trebouxiales</taxon>
        <taxon>Trebouxiaceae</taxon>
        <taxon>Symbiochloris</taxon>
    </lineage>
</organism>
<proteinExistence type="predicted"/>
<protein>
    <recommendedName>
        <fullName evidence="1">F-box domain-containing protein</fullName>
    </recommendedName>
</protein>
<dbReference type="PROSITE" id="PS50181">
    <property type="entry name" value="FBOX"/>
    <property type="match status" value="1"/>
</dbReference>
<name>A0AAW1PC87_9CHLO</name>
<dbReference type="Proteomes" id="UP001465755">
    <property type="component" value="Unassembled WGS sequence"/>
</dbReference>
<keyword evidence="3" id="KW-1185">Reference proteome</keyword>
<feature type="domain" description="F-box" evidence="1">
    <location>
        <begin position="10"/>
        <end position="59"/>
    </location>
</feature>
<dbReference type="Pfam" id="PF00646">
    <property type="entry name" value="F-box"/>
    <property type="match status" value="1"/>
</dbReference>
<dbReference type="AlphaFoldDB" id="A0AAW1PC87"/>
<dbReference type="SUPFAM" id="SSF81383">
    <property type="entry name" value="F-box domain"/>
    <property type="match status" value="1"/>
</dbReference>